<feature type="binding site" description="distal binding residue" evidence="7">
    <location>
        <position position="120"/>
    </location>
    <ligand>
        <name>heme</name>
        <dbReference type="ChEBI" id="CHEBI:30413"/>
    </ligand>
    <ligandPart>
        <name>Fe</name>
        <dbReference type="ChEBI" id="CHEBI:18248"/>
    </ligandPart>
</feature>
<dbReference type="AlphaFoldDB" id="A0A0K9YLL9"/>
<reference evidence="10" key="1">
    <citation type="submission" date="2015-07" db="EMBL/GenBank/DDBJ databases">
        <title>Genome sequencing project for genomic taxonomy and phylogenomics of Bacillus-like bacteria.</title>
        <authorList>
            <person name="Liu B."/>
            <person name="Wang J."/>
            <person name="Zhu Y."/>
            <person name="Liu G."/>
            <person name="Chen Q."/>
            <person name="Chen Z."/>
            <person name="Lan J."/>
            <person name="Che J."/>
            <person name="Ge C."/>
            <person name="Shi H."/>
            <person name="Pan Z."/>
            <person name="Liu X."/>
        </authorList>
    </citation>
    <scope>NUCLEOTIDE SEQUENCE [LARGE SCALE GENOMIC DNA]</scope>
    <source>
        <strain evidence="10">DSM 9887</strain>
    </source>
</reference>
<dbReference type="GO" id="GO:0005344">
    <property type="term" value="F:oxygen carrier activity"/>
    <property type="evidence" value="ECO:0007669"/>
    <property type="project" value="InterPro"/>
</dbReference>
<keyword evidence="4" id="KW-0479">Metal-binding</keyword>
<dbReference type="STRING" id="54915.ADS79_30380"/>
<reference evidence="9" key="2">
    <citation type="submission" date="2015-07" db="EMBL/GenBank/DDBJ databases">
        <title>MeaNS - Measles Nucleotide Surveillance Program.</title>
        <authorList>
            <person name="Tran T."/>
            <person name="Druce J."/>
        </authorList>
    </citation>
    <scope>NUCLEOTIDE SEQUENCE</scope>
    <source>
        <strain evidence="9">DSM 9887</strain>
    </source>
</reference>
<evidence type="ECO:0000256" key="2">
    <source>
        <dbReference type="ARBA" id="ARBA00022448"/>
    </source>
</evidence>
<reference evidence="8 11" key="3">
    <citation type="submission" date="2019-06" db="EMBL/GenBank/DDBJ databases">
        <title>Whole genome shotgun sequence of Brevibacillus reuszeri NBRC 15719.</title>
        <authorList>
            <person name="Hosoyama A."/>
            <person name="Uohara A."/>
            <person name="Ohji S."/>
            <person name="Ichikawa N."/>
        </authorList>
    </citation>
    <scope>NUCLEOTIDE SEQUENCE [LARGE SCALE GENOMIC DNA]</scope>
    <source>
        <strain evidence="8 11">NBRC 15719</strain>
    </source>
</reference>
<dbReference type="EMBL" id="LGIQ01000013">
    <property type="protein sequence ID" value="KNB69095.1"/>
    <property type="molecule type" value="Genomic_DNA"/>
</dbReference>
<organism evidence="9 10">
    <name type="scientific">Brevibacillus reuszeri</name>
    <dbReference type="NCBI Taxonomy" id="54915"/>
    <lineage>
        <taxon>Bacteria</taxon>
        <taxon>Bacillati</taxon>
        <taxon>Bacillota</taxon>
        <taxon>Bacilli</taxon>
        <taxon>Bacillales</taxon>
        <taxon>Paenibacillaceae</taxon>
        <taxon>Brevibacillus</taxon>
    </lineage>
</organism>
<dbReference type="PATRIC" id="fig|54915.3.peg.172"/>
<evidence type="ECO:0000313" key="8">
    <source>
        <dbReference type="EMBL" id="GED72483.1"/>
    </source>
</evidence>
<comment type="cofactor">
    <cofactor evidence="1">
        <name>heme</name>
        <dbReference type="ChEBI" id="CHEBI:30413"/>
    </cofactor>
</comment>
<dbReference type="InterPro" id="IPR044203">
    <property type="entry name" value="GlbO/GLB3-like"/>
</dbReference>
<dbReference type="SUPFAM" id="SSF46458">
    <property type="entry name" value="Globin-like"/>
    <property type="match status" value="1"/>
</dbReference>
<evidence type="ECO:0000313" key="11">
    <source>
        <dbReference type="Proteomes" id="UP000319578"/>
    </source>
</evidence>
<dbReference type="CDD" id="cd14772">
    <property type="entry name" value="TrHb2_Bs-trHb-like_O"/>
    <property type="match status" value="1"/>
</dbReference>
<dbReference type="InterPro" id="IPR001486">
    <property type="entry name" value="Hemoglobin_trunc"/>
</dbReference>
<keyword evidence="11" id="KW-1185">Reference proteome</keyword>
<dbReference type="InterPro" id="IPR009050">
    <property type="entry name" value="Globin-like_sf"/>
</dbReference>
<dbReference type="InterPro" id="IPR012292">
    <property type="entry name" value="Globin/Proto"/>
</dbReference>
<evidence type="ECO:0000256" key="5">
    <source>
        <dbReference type="ARBA" id="ARBA00023004"/>
    </source>
</evidence>
<protein>
    <submittedName>
        <fullName evidence="8 9">Globin</fullName>
    </submittedName>
</protein>
<dbReference type="PANTHER" id="PTHR47366:SF1">
    <property type="entry name" value="TWO-ON-TWO HEMOGLOBIN-3"/>
    <property type="match status" value="1"/>
</dbReference>
<evidence type="ECO:0000256" key="1">
    <source>
        <dbReference type="ARBA" id="ARBA00001971"/>
    </source>
</evidence>
<evidence type="ECO:0000256" key="3">
    <source>
        <dbReference type="ARBA" id="ARBA00022617"/>
    </source>
</evidence>
<dbReference type="Gene3D" id="1.10.490.10">
    <property type="entry name" value="Globins"/>
    <property type="match status" value="1"/>
</dbReference>
<keyword evidence="5" id="KW-0408">Iron</keyword>
<dbReference type="Proteomes" id="UP000319578">
    <property type="component" value="Unassembled WGS sequence"/>
</dbReference>
<dbReference type="EMBL" id="BJON01000030">
    <property type="protein sequence ID" value="GED72483.1"/>
    <property type="molecule type" value="Genomic_DNA"/>
</dbReference>
<dbReference type="OrthoDB" id="9790913at2"/>
<comment type="similarity">
    <text evidence="6">Belongs to the truncated hemoglobin family. Group II subfamily.</text>
</comment>
<evidence type="ECO:0000256" key="7">
    <source>
        <dbReference type="PIRSR" id="PIRSR601486-1"/>
    </source>
</evidence>
<dbReference type="GO" id="GO:0019825">
    <property type="term" value="F:oxygen binding"/>
    <property type="evidence" value="ECO:0007669"/>
    <property type="project" value="InterPro"/>
</dbReference>
<dbReference type="PANTHER" id="PTHR47366">
    <property type="entry name" value="TWO-ON-TWO HEMOGLOBIN-3"/>
    <property type="match status" value="1"/>
</dbReference>
<evidence type="ECO:0000313" key="9">
    <source>
        <dbReference type="EMBL" id="KNB69095.1"/>
    </source>
</evidence>
<name>A0A0K9YLL9_9BACL</name>
<gene>
    <name evidence="8" type="primary">yjbI_2</name>
    <name evidence="9" type="ORF">ADS79_30380</name>
    <name evidence="8" type="ORF">BRE01_61850</name>
</gene>
<evidence type="ECO:0000313" key="10">
    <source>
        <dbReference type="Proteomes" id="UP000036834"/>
    </source>
</evidence>
<evidence type="ECO:0000256" key="6">
    <source>
        <dbReference type="ARBA" id="ARBA00034496"/>
    </source>
</evidence>
<dbReference type="FunFam" id="1.10.490.10:FF:000004">
    <property type="entry name" value="Group 2 hemoglobin yjbI"/>
    <property type="match status" value="1"/>
</dbReference>
<dbReference type="GO" id="GO:0046872">
    <property type="term" value="F:metal ion binding"/>
    <property type="evidence" value="ECO:0007669"/>
    <property type="project" value="UniProtKB-KW"/>
</dbReference>
<dbReference type="Pfam" id="PF01152">
    <property type="entry name" value="Bac_globin"/>
    <property type="match status" value="1"/>
</dbReference>
<accession>A0A0K9YLL9</accession>
<evidence type="ECO:0000256" key="4">
    <source>
        <dbReference type="ARBA" id="ARBA00022723"/>
    </source>
</evidence>
<comment type="caution">
    <text evidence="9">The sequence shown here is derived from an EMBL/GenBank/DDBJ whole genome shotgun (WGS) entry which is preliminary data.</text>
</comment>
<sequence>MSEAIRTPYEMIGGADTLARLVDSFYDLVAKHPDLAPLFPQDFTEVKERQYQFLTQFLGGPTLYTDQHGHPMLRARHMRFPIGVVQAEAWLACMKQAMDQIGLEGELRHQIFDRLRLTAHHMVNQWEQKEEA</sequence>
<dbReference type="GO" id="GO:0020037">
    <property type="term" value="F:heme binding"/>
    <property type="evidence" value="ECO:0007669"/>
    <property type="project" value="InterPro"/>
</dbReference>
<keyword evidence="3 7" id="KW-0349">Heme</keyword>
<dbReference type="Proteomes" id="UP000036834">
    <property type="component" value="Unassembled WGS sequence"/>
</dbReference>
<keyword evidence="2" id="KW-0813">Transport</keyword>
<proteinExistence type="inferred from homology"/>
<dbReference type="RefSeq" id="WP_049742227.1">
    <property type="nucleotide sequence ID" value="NZ_BJON01000030.1"/>
</dbReference>